<evidence type="ECO:0000259" key="12">
    <source>
        <dbReference type="Pfam" id="PF07715"/>
    </source>
</evidence>
<dbReference type="InterPro" id="IPR023996">
    <property type="entry name" value="TonB-dep_OMP_SusC/RagA"/>
</dbReference>
<proteinExistence type="inferred from homology"/>
<dbReference type="InterPro" id="IPR000531">
    <property type="entry name" value="Beta-barrel_TonB"/>
</dbReference>
<feature type="domain" description="TonB-dependent receptor-like beta-barrel" evidence="11">
    <location>
        <begin position="381"/>
        <end position="986"/>
    </location>
</feature>
<dbReference type="InterPro" id="IPR023997">
    <property type="entry name" value="TonB-dep_OMP_SusC/RagA_CS"/>
</dbReference>
<dbReference type="Gene3D" id="2.60.40.1120">
    <property type="entry name" value="Carboxypeptidase-like, regulatory domain"/>
    <property type="match status" value="1"/>
</dbReference>
<evidence type="ECO:0000256" key="7">
    <source>
        <dbReference type="ARBA" id="ARBA00023237"/>
    </source>
</evidence>
<dbReference type="AlphaFoldDB" id="A0A3D9H2T6"/>
<dbReference type="Pfam" id="PF00593">
    <property type="entry name" value="TonB_dep_Rec_b-barrel"/>
    <property type="match status" value="1"/>
</dbReference>
<evidence type="ECO:0000256" key="9">
    <source>
        <dbReference type="RuleBase" id="RU003357"/>
    </source>
</evidence>
<dbReference type="SUPFAM" id="SSF56935">
    <property type="entry name" value="Porins"/>
    <property type="match status" value="1"/>
</dbReference>
<accession>A0A3D9H2T6</accession>
<dbReference type="InterPro" id="IPR039426">
    <property type="entry name" value="TonB-dep_rcpt-like"/>
</dbReference>
<dbReference type="InterPro" id="IPR037066">
    <property type="entry name" value="Plug_dom_sf"/>
</dbReference>
<dbReference type="Pfam" id="PF07715">
    <property type="entry name" value="Plug"/>
    <property type="match status" value="1"/>
</dbReference>
<dbReference type="GO" id="GO:0009279">
    <property type="term" value="C:cell outer membrane"/>
    <property type="evidence" value="ECO:0007669"/>
    <property type="project" value="UniProtKB-SubCell"/>
</dbReference>
<dbReference type="NCBIfam" id="TIGR04057">
    <property type="entry name" value="SusC_RagA_signa"/>
    <property type="match status" value="1"/>
</dbReference>
<comment type="subcellular location">
    <subcellularLocation>
        <location evidence="1 8">Cell outer membrane</location>
        <topology evidence="1 8">Multi-pass membrane protein</topology>
    </subcellularLocation>
</comment>
<feature type="chain" id="PRO_5017630029" evidence="10">
    <location>
        <begin position="27"/>
        <end position="1027"/>
    </location>
</feature>
<dbReference type="Gene3D" id="2.40.170.20">
    <property type="entry name" value="TonB-dependent receptor, beta-barrel domain"/>
    <property type="match status" value="1"/>
</dbReference>
<protein>
    <submittedName>
        <fullName evidence="13">TonB-linked SusC/RagA family outer membrane protein</fullName>
    </submittedName>
</protein>
<name>A0A3D9H2T6_9FLAO</name>
<keyword evidence="14" id="KW-1185">Reference proteome</keyword>
<dbReference type="PROSITE" id="PS52016">
    <property type="entry name" value="TONB_DEPENDENT_REC_3"/>
    <property type="match status" value="1"/>
</dbReference>
<comment type="similarity">
    <text evidence="8 9">Belongs to the TonB-dependent receptor family.</text>
</comment>
<evidence type="ECO:0000313" key="14">
    <source>
        <dbReference type="Proteomes" id="UP000256980"/>
    </source>
</evidence>
<keyword evidence="10" id="KW-0732">Signal</keyword>
<sequence length="1027" mass="113423">MKLKFQRSRIEIFFCLFLLCSSFALMAQTTMKGKVLSGSDNMPLPGASVIEKGTTNGTQTDFDGAFTLNVSNESSVIVVSYVGFKTKEVAYKASDIIVTLEDDNALSEVVVVGYGTQKKSDIVNAVATTDLDKATLSPTSDVNEMLRGRIAGLQVDVGGGTLRPGGTSEILFRGRGSIEGNISAIYVVDGIVREGGIEDIDADDIQSVEFLKDASAQAIYGTRGANGVVLVTTKRGKTGKVSVSYHGFLTTKKIERNFDVYSGQEFAQLKREAARSTNADDSYSNDEDVFSAIELDNIANNRFVDWEDELMKNGVVNSQSISISGGTDMTKVFGSLNYFKEDGIIPTSSYTRKTFRLNVDQKISEKFSVNFDLNFLNDDTDRAANVNVITTSPLGSAYNEDGSITRFPSGEELSAVNPLWNLREQNHDERGNDFVVNITPIWQITDDLQYQLKANFSRKTSERGQYLSSLSSAGDDVRGIARIENQLTEGYLVENILTYDKTLGDKHKFNATLVQSIQEHRYSRTFTEGQGFGSDDLGYEGINYAIGNITVDRTEDPFNLASFMARVRYGFMDKYLFTGTVRGDASSTIGEGKNGDEKKWIWNPAGSFAWKIHNESFLEDVNSIQELKFRASYGSLANAPSGPFRSLFLAQGEPYIFDGGTASGNSPSTVLPNPNLKFERITTLNLGLDFSILNRTLVGNVNWYDARTNDLLLKRGVPSTTGYTFSYFNAGEMQNTGIELGLTANIINNDDFKWSVSTNWSNNKNEILELYNDGEGNAVTEDNTYNYYVGQPVGVIYQYEFDGIWQEGDDFENAAQANPESALPQDDLRPGDIKIKDVNGVDDEGNITKGPDGKITQEDRVFIDPNPDWFGSLSTTIQYKGFDLLLDFYAVEGATKVNPFLNTYNNGGTLEGKLNGVKVDYYTPENPSTTFPRPNADSAPLYLNSLAVRDASYIRLRTISLGYTLSDKITSKLNFDQIRVYATATNVFTDTDYIGYSPEVNIRSTFSNADTGYPDAKSFTFGVRVKF</sequence>
<keyword evidence="5 9" id="KW-0798">TonB box</keyword>
<evidence type="ECO:0000256" key="1">
    <source>
        <dbReference type="ARBA" id="ARBA00004571"/>
    </source>
</evidence>
<dbReference type="InterPro" id="IPR036942">
    <property type="entry name" value="Beta-barrel_TonB_sf"/>
</dbReference>
<dbReference type="Gene3D" id="2.170.130.10">
    <property type="entry name" value="TonB-dependent receptor, plug domain"/>
    <property type="match status" value="1"/>
</dbReference>
<keyword evidence="6 8" id="KW-0472">Membrane</keyword>
<comment type="caution">
    <text evidence="13">The sequence shown here is derived from an EMBL/GenBank/DDBJ whole genome shotgun (WGS) entry which is preliminary data.</text>
</comment>
<evidence type="ECO:0000256" key="2">
    <source>
        <dbReference type="ARBA" id="ARBA00022448"/>
    </source>
</evidence>
<evidence type="ECO:0000313" key="13">
    <source>
        <dbReference type="EMBL" id="RED43828.1"/>
    </source>
</evidence>
<gene>
    <name evidence="13" type="ORF">DFQ10_10417</name>
</gene>
<evidence type="ECO:0000256" key="4">
    <source>
        <dbReference type="ARBA" id="ARBA00022692"/>
    </source>
</evidence>
<evidence type="ECO:0000256" key="10">
    <source>
        <dbReference type="SAM" id="SignalP"/>
    </source>
</evidence>
<dbReference type="NCBIfam" id="TIGR04056">
    <property type="entry name" value="OMP_RagA_SusC"/>
    <property type="match status" value="1"/>
</dbReference>
<keyword evidence="3 8" id="KW-1134">Transmembrane beta strand</keyword>
<feature type="signal peptide" evidence="10">
    <location>
        <begin position="1"/>
        <end position="26"/>
    </location>
</feature>
<evidence type="ECO:0000256" key="5">
    <source>
        <dbReference type="ARBA" id="ARBA00023077"/>
    </source>
</evidence>
<keyword evidence="4 8" id="KW-0812">Transmembrane</keyword>
<evidence type="ECO:0000256" key="8">
    <source>
        <dbReference type="PROSITE-ProRule" id="PRU01360"/>
    </source>
</evidence>
<dbReference type="InterPro" id="IPR008969">
    <property type="entry name" value="CarboxyPept-like_regulatory"/>
</dbReference>
<feature type="domain" description="TonB-dependent receptor plug" evidence="12">
    <location>
        <begin position="120"/>
        <end position="228"/>
    </location>
</feature>
<evidence type="ECO:0000256" key="6">
    <source>
        <dbReference type="ARBA" id="ARBA00023136"/>
    </source>
</evidence>
<dbReference type="InterPro" id="IPR012910">
    <property type="entry name" value="Plug_dom"/>
</dbReference>
<dbReference type="Pfam" id="PF13715">
    <property type="entry name" value="CarbopepD_reg_2"/>
    <property type="match status" value="1"/>
</dbReference>
<dbReference type="EMBL" id="QRDV01000004">
    <property type="protein sequence ID" value="RED43828.1"/>
    <property type="molecule type" value="Genomic_DNA"/>
</dbReference>
<keyword evidence="7 8" id="KW-0998">Cell outer membrane</keyword>
<dbReference type="OrthoDB" id="9768177at2"/>
<reference evidence="13 14" key="1">
    <citation type="submission" date="2018-07" db="EMBL/GenBank/DDBJ databases">
        <title>Genomic Encyclopedia of Type Strains, Phase III (KMG-III): the genomes of soil and plant-associated and newly described type strains.</title>
        <authorList>
            <person name="Whitman W."/>
        </authorList>
    </citation>
    <scope>NUCLEOTIDE SEQUENCE [LARGE SCALE GENOMIC DNA]</scope>
    <source>
        <strain evidence="13 14">CECT 7946</strain>
    </source>
</reference>
<evidence type="ECO:0000259" key="11">
    <source>
        <dbReference type="Pfam" id="PF00593"/>
    </source>
</evidence>
<dbReference type="SUPFAM" id="SSF49464">
    <property type="entry name" value="Carboxypeptidase regulatory domain-like"/>
    <property type="match status" value="1"/>
</dbReference>
<dbReference type="Proteomes" id="UP000256980">
    <property type="component" value="Unassembled WGS sequence"/>
</dbReference>
<keyword evidence="2 8" id="KW-0813">Transport</keyword>
<evidence type="ECO:0000256" key="3">
    <source>
        <dbReference type="ARBA" id="ARBA00022452"/>
    </source>
</evidence>
<organism evidence="13 14">
    <name type="scientific">Winogradskyella eximia</name>
    <dbReference type="NCBI Taxonomy" id="262006"/>
    <lineage>
        <taxon>Bacteria</taxon>
        <taxon>Pseudomonadati</taxon>
        <taxon>Bacteroidota</taxon>
        <taxon>Flavobacteriia</taxon>
        <taxon>Flavobacteriales</taxon>
        <taxon>Flavobacteriaceae</taxon>
        <taxon>Winogradskyella</taxon>
    </lineage>
</organism>